<dbReference type="Gene3D" id="3.40.50.200">
    <property type="entry name" value="Peptidase S8/S53 domain"/>
    <property type="match status" value="1"/>
</dbReference>
<dbReference type="Pfam" id="PF00082">
    <property type="entry name" value="Peptidase_S8"/>
    <property type="match status" value="1"/>
</dbReference>
<dbReference type="PROSITE" id="PS51892">
    <property type="entry name" value="SUBTILASE"/>
    <property type="match status" value="1"/>
</dbReference>
<feature type="active site" description="Charge relay system" evidence="5">
    <location>
        <position position="268"/>
    </location>
</feature>
<evidence type="ECO:0000256" key="5">
    <source>
        <dbReference type="PROSITE-ProRule" id="PRU01240"/>
    </source>
</evidence>
<evidence type="ECO:0000256" key="2">
    <source>
        <dbReference type="ARBA" id="ARBA00022670"/>
    </source>
</evidence>
<sequence>MTWPSIREFLRIPQELTGKDVSIAIVDGRFPNHPDIATNARRKTYIVKLSESIPQPNLMIADDGPWNKGLHGLSTAAAAAGSGHLSKMHYTGTAPDANLYLIETGRLNTVHEIENAYVAALNWLLQNWRSYHIRGVVLTIASTRDTGLLPWQADPIRVKCEQLAQEGVLVVVASGNTMELTCSGPASSPSVLSVGGVIIPENGVIKDTEPYHGCRGKTFEGKWIPEILAPAENVVLPMPFQSSEEKNNHFTASNDNLPEDYARTEGTSFAAPIILGCVACIWQVHPDWSANQVKSAILGSSIQNGNWSSLNAGLIDVAAAISMKPPNKDSHVQPYSIWKEWKSKDVSTHLNAMNDSNEGVVVAALLSLHDGQLPDVIEAQLISLLKHRSMKIRTAVIIAFSSYPDRIPYGDLLQLLHDEDSYVRMAALFTLSHRSELWNEKPYEMIRLFQDSDLNLQYCAVTLASFLKIQNFIEPLISGLYDDAKNNRVSIFGARCNALEAITGVAFDPIPEWREGQCFYSDLSRQARLHIAQMWNQANHGEKGSNINWC</sequence>
<evidence type="ECO:0000256" key="1">
    <source>
        <dbReference type="ARBA" id="ARBA00011073"/>
    </source>
</evidence>
<dbReference type="EMBL" id="BSSQ01000015">
    <property type="protein sequence ID" value="GLX69665.1"/>
    <property type="molecule type" value="Genomic_DNA"/>
</dbReference>
<dbReference type="SUPFAM" id="SSF52743">
    <property type="entry name" value="Subtilisin-like"/>
    <property type="match status" value="1"/>
</dbReference>
<dbReference type="RefSeq" id="WP_284240447.1">
    <property type="nucleotide sequence ID" value="NZ_BSSQ01000015.1"/>
</dbReference>
<evidence type="ECO:0000313" key="7">
    <source>
        <dbReference type="EMBL" id="GLX69665.1"/>
    </source>
</evidence>
<evidence type="ECO:0000256" key="3">
    <source>
        <dbReference type="ARBA" id="ARBA00022801"/>
    </source>
</evidence>
<feature type="active site" description="Charge relay system" evidence="5">
    <location>
        <position position="27"/>
    </location>
</feature>
<dbReference type="InterPro" id="IPR036852">
    <property type="entry name" value="Peptidase_S8/S53_dom_sf"/>
</dbReference>
<proteinExistence type="inferred from homology"/>
<dbReference type="Gene3D" id="1.25.10.10">
    <property type="entry name" value="Leucine-rich Repeat Variant"/>
    <property type="match status" value="1"/>
</dbReference>
<organism evidence="7 8">
    <name type="scientific">Paenibacillus glycanilyticus</name>
    <dbReference type="NCBI Taxonomy" id="126569"/>
    <lineage>
        <taxon>Bacteria</taxon>
        <taxon>Bacillati</taxon>
        <taxon>Bacillota</taxon>
        <taxon>Bacilli</taxon>
        <taxon>Bacillales</taxon>
        <taxon>Paenibacillaceae</taxon>
        <taxon>Paenibacillus</taxon>
    </lineage>
</organism>
<dbReference type="InterPro" id="IPR016024">
    <property type="entry name" value="ARM-type_fold"/>
</dbReference>
<dbReference type="InterPro" id="IPR000209">
    <property type="entry name" value="Peptidase_S8/S53_dom"/>
</dbReference>
<name>A0ABQ6GHB6_9BACL</name>
<keyword evidence="2 5" id="KW-0645">Protease</keyword>
<reference evidence="7 8" key="1">
    <citation type="submission" date="2023-03" db="EMBL/GenBank/DDBJ databases">
        <title>Draft genome sequence of the bacteria which degrade cell wall of Tricholomamatutake.</title>
        <authorList>
            <person name="Konishi Y."/>
            <person name="Fukuta Y."/>
            <person name="Shirasaka N."/>
        </authorList>
    </citation>
    <scope>NUCLEOTIDE SEQUENCE [LARGE SCALE GENOMIC DNA]</scope>
    <source>
        <strain evidence="8">mu1</strain>
    </source>
</reference>
<dbReference type="InterPro" id="IPR011989">
    <property type="entry name" value="ARM-like"/>
</dbReference>
<evidence type="ECO:0000259" key="6">
    <source>
        <dbReference type="Pfam" id="PF00082"/>
    </source>
</evidence>
<accession>A0ABQ6GHB6</accession>
<keyword evidence="4 5" id="KW-0720">Serine protease</keyword>
<comment type="similarity">
    <text evidence="1 5">Belongs to the peptidase S8 family.</text>
</comment>
<evidence type="ECO:0000313" key="8">
    <source>
        <dbReference type="Proteomes" id="UP001157114"/>
    </source>
</evidence>
<gene>
    <name evidence="7" type="ORF">MU1_40100</name>
</gene>
<protein>
    <recommendedName>
        <fullName evidence="6">Peptidase S8/S53 domain-containing protein</fullName>
    </recommendedName>
</protein>
<dbReference type="Proteomes" id="UP001157114">
    <property type="component" value="Unassembled WGS sequence"/>
</dbReference>
<dbReference type="PANTHER" id="PTHR43806">
    <property type="entry name" value="PEPTIDASE S8"/>
    <property type="match status" value="1"/>
</dbReference>
<keyword evidence="3 5" id="KW-0378">Hydrolase</keyword>
<evidence type="ECO:0000256" key="4">
    <source>
        <dbReference type="ARBA" id="ARBA00022825"/>
    </source>
</evidence>
<dbReference type="PANTHER" id="PTHR43806:SF11">
    <property type="entry name" value="CEREVISIN-RELATED"/>
    <property type="match status" value="1"/>
</dbReference>
<comment type="caution">
    <text evidence="7">The sequence shown here is derived from an EMBL/GenBank/DDBJ whole genome shotgun (WGS) entry which is preliminary data.</text>
</comment>
<dbReference type="InterPro" id="IPR050131">
    <property type="entry name" value="Peptidase_S8_subtilisin-like"/>
</dbReference>
<keyword evidence="8" id="KW-1185">Reference proteome</keyword>
<feature type="active site" description="Charge relay system" evidence="5">
    <location>
        <position position="71"/>
    </location>
</feature>
<dbReference type="SUPFAM" id="SSF48371">
    <property type="entry name" value="ARM repeat"/>
    <property type="match status" value="1"/>
</dbReference>
<feature type="domain" description="Peptidase S8/S53" evidence="6">
    <location>
        <begin position="18"/>
        <end position="301"/>
    </location>
</feature>